<dbReference type="SUPFAM" id="SSF52540">
    <property type="entry name" value="P-loop containing nucleoside triphosphate hydrolases"/>
    <property type="match status" value="1"/>
</dbReference>
<organism evidence="1">
    <name type="scientific">viral metagenome</name>
    <dbReference type="NCBI Taxonomy" id="1070528"/>
    <lineage>
        <taxon>unclassified sequences</taxon>
        <taxon>metagenomes</taxon>
        <taxon>organismal metagenomes</taxon>
    </lineage>
</organism>
<reference evidence="1" key="1">
    <citation type="journal article" date="2020" name="Nature">
        <title>Giant virus diversity and host interactions through global metagenomics.</title>
        <authorList>
            <person name="Schulz F."/>
            <person name="Roux S."/>
            <person name="Paez-Espino D."/>
            <person name="Jungbluth S."/>
            <person name="Walsh D.A."/>
            <person name="Denef V.J."/>
            <person name="McMahon K.D."/>
            <person name="Konstantinidis K.T."/>
            <person name="Eloe-Fadrosh E.A."/>
            <person name="Kyrpides N.C."/>
            <person name="Woyke T."/>
        </authorList>
    </citation>
    <scope>NUCLEOTIDE SEQUENCE</scope>
    <source>
        <strain evidence="1">GVMAG-M-3300027736-24</strain>
    </source>
</reference>
<dbReference type="Gene3D" id="3.40.50.300">
    <property type="entry name" value="P-loop containing nucleotide triphosphate hydrolases"/>
    <property type="match status" value="1"/>
</dbReference>
<dbReference type="AlphaFoldDB" id="A0A6C0JJV0"/>
<sequence length="235" mass="28008">MKFIYLFGLQASGKTTLIEDIKSKFGISPVVNLVDDLVQRDEMYKTRVERILRKCKTRCLKKPSIKIYKQFEKAYWHTRKHGCNRMQCKSKLMKISPSGCDCFNDQQLLKAFKDKSDIIFETASTVAPDWLFSLIPKEYEIIFFINLAHLDTIMERSRGRFYKEVMEYDGTIAPRLPRSDKKYLVERRKHLYTMFTNLLKRKERIILYDNEKHKVLYDGVPLVGLKRVVMKFFKY</sequence>
<accession>A0A6C0JJV0</accession>
<proteinExistence type="predicted"/>
<dbReference type="EMBL" id="MN740426">
    <property type="protein sequence ID" value="QHU05912.1"/>
    <property type="molecule type" value="Genomic_DNA"/>
</dbReference>
<dbReference type="InterPro" id="IPR027417">
    <property type="entry name" value="P-loop_NTPase"/>
</dbReference>
<protein>
    <submittedName>
        <fullName evidence="1">Uncharacterized protein</fullName>
    </submittedName>
</protein>
<evidence type="ECO:0000313" key="1">
    <source>
        <dbReference type="EMBL" id="QHU05912.1"/>
    </source>
</evidence>
<name>A0A6C0JJV0_9ZZZZ</name>